<evidence type="ECO:0000259" key="2">
    <source>
        <dbReference type="Pfam" id="PF08511"/>
    </source>
</evidence>
<keyword evidence="1" id="KW-0732">Signal</keyword>
<reference evidence="4" key="2">
    <citation type="submission" date="2015-01" db="EMBL/GenBank/DDBJ databases">
        <title>Evolutionary Origins and Diversification of the Mycorrhizal Mutualists.</title>
        <authorList>
            <consortium name="DOE Joint Genome Institute"/>
            <consortium name="Mycorrhizal Genomics Consortium"/>
            <person name="Kohler A."/>
            <person name="Kuo A."/>
            <person name="Nagy L.G."/>
            <person name="Floudas D."/>
            <person name="Copeland A."/>
            <person name="Barry K.W."/>
            <person name="Cichocki N."/>
            <person name="Veneault-Fourrey C."/>
            <person name="LaButti K."/>
            <person name="Lindquist E.A."/>
            <person name="Lipzen A."/>
            <person name="Lundell T."/>
            <person name="Morin E."/>
            <person name="Murat C."/>
            <person name="Riley R."/>
            <person name="Ohm R."/>
            <person name="Sun H."/>
            <person name="Tunlid A."/>
            <person name="Henrissat B."/>
            <person name="Grigoriev I.V."/>
            <person name="Hibbett D.S."/>
            <person name="Martin F."/>
        </authorList>
    </citation>
    <scope>NUCLEOTIDE SEQUENCE [LARGE SCALE GENOMIC DNA]</scope>
    <source>
        <strain evidence="4">MAFF 305830</strain>
    </source>
</reference>
<evidence type="ECO:0000313" key="4">
    <source>
        <dbReference type="Proteomes" id="UP000054097"/>
    </source>
</evidence>
<feature type="signal peptide" evidence="1">
    <location>
        <begin position="1"/>
        <end position="17"/>
    </location>
</feature>
<dbReference type="STRING" id="933852.A0A0C2WMQ5"/>
<organism evidence="3 4">
    <name type="scientific">Serendipita vermifera MAFF 305830</name>
    <dbReference type="NCBI Taxonomy" id="933852"/>
    <lineage>
        <taxon>Eukaryota</taxon>
        <taxon>Fungi</taxon>
        <taxon>Dikarya</taxon>
        <taxon>Basidiomycota</taxon>
        <taxon>Agaricomycotina</taxon>
        <taxon>Agaricomycetes</taxon>
        <taxon>Sebacinales</taxon>
        <taxon>Serendipitaceae</taxon>
        <taxon>Serendipita</taxon>
    </lineage>
</organism>
<dbReference type="Proteomes" id="UP000054097">
    <property type="component" value="Unassembled WGS sequence"/>
</dbReference>
<feature type="chain" id="PRO_5002158296" description="COQ9 C-terminal domain-containing protein" evidence="1">
    <location>
        <begin position="18"/>
        <end position="208"/>
    </location>
</feature>
<dbReference type="OrthoDB" id="619536at2759"/>
<gene>
    <name evidence="3" type="ORF">M408DRAFT_329991</name>
</gene>
<dbReference type="AlphaFoldDB" id="A0A0C2WMQ5"/>
<protein>
    <recommendedName>
        <fullName evidence="2">COQ9 C-terminal domain-containing protein</fullName>
    </recommendedName>
</protein>
<proteinExistence type="predicted"/>
<evidence type="ECO:0000256" key="1">
    <source>
        <dbReference type="SAM" id="SignalP"/>
    </source>
</evidence>
<evidence type="ECO:0000313" key="3">
    <source>
        <dbReference type="EMBL" id="KIM27553.1"/>
    </source>
</evidence>
<keyword evidence="4" id="KW-1185">Reference proteome</keyword>
<sequence length="208" mass="22374">MALRSLILKNAVGLVPALGFTRLAITEAAANVTTHEKLPERSLEVLFGKGDELRKTLIRAWLDEGRIAMGSTPTTVRDALHKRLDWNSPVLEKLPEAYALLATPTGPVPSINLKAVVEHPARVAHSACRLAQTDQSGVAWYTERAALATIYATAELHQLTSPQTAARFLDGLLELKAGASNAMAESSLFAGYIGRSWLGIARSQGLLP</sequence>
<accession>A0A0C2WMQ5</accession>
<dbReference type="Pfam" id="PF08511">
    <property type="entry name" value="COQ9"/>
    <property type="match status" value="1"/>
</dbReference>
<dbReference type="InterPro" id="IPR013718">
    <property type="entry name" value="COQ9_C"/>
</dbReference>
<dbReference type="HOGENOM" id="CLU_086708_0_0_1"/>
<feature type="domain" description="COQ9 C-terminal" evidence="2">
    <location>
        <begin position="119"/>
        <end position="162"/>
    </location>
</feature>
<reference evidence="3 4" key="1">
    <citation type="submission" date="2014-04" db="EMBL/GenBank/DDBJ databases">
        <authorList>
            <consortium name="DOE Joint Genome Institute"/>
            <person name="Kuo A."/>
            <person name="Zuccaro A."/>
            <person name="Kohler A."/>
            <person name="Nagy L.G."/>
            <person name="Floudas D."/>
            <person name="Copeland A."/>
            <person name="Barry K.W."/>
            <person name="Cichocki N."/>
            <person name="Veneault-Fourrey C."/>
            <person name="LaButti K."/>
            <person name="Lindquist E.A."/>
            <person name="Lipzen A."/>
            <person name="Lundell T."/>
            <person name="Morin E."/>
            <person name="Murat C."/>
            <person name="Sun H."/>
            <person name="Tunlid A."/>
            <person name="Henrissat B."/>
            <person name="Grigoriev I.V."/>
            <person name="Hibbett D.S."/>
            <person name="Martin F."/>
            <person name="Nordberg H.P."/>
            <person name="Cantor M.N."/>
            <person name="Hua S.X."/>
        </authorList>
    </citation>
    <scope>NUCLEOTIDE SEQUENCE [LARGE SCALE GENOMIC DNA]</scope>
    <source>
        <strain evidence="3 4">MAFF 305830</strain>
    </source>
</reference>
<dbReference type="EMBL" id="KN824298">
    <property type="protein sequence ID" value="KIM27553.1"/>
    <property type="molecule type" value="Genomic_DNA"/>
</dbReference>
<name>A0A0C2WMQ5_SERVB</name>